<sequence length="154" mass="16754">MRNDTDALIDSSDSMTPLPSLDLNKILIPSHIPLRDIEVESPSSSLEIRNTVAVGNILGFEIVGNNPILKEVLGENESKPGESSPPINITECWSGNNWGFEQVFTTGRSGGLVSIWDKGTFTITETIKSRYFILTLGNFVGINGLTCIINIYGP</sequence>
<keyword evidence="1" id="KW-1133">Transmembrane helix</keyword>
<proteinExistence type="predicted"/>
<protein>
    <submittedName>
        <fullName evidence="2">Uncharacterized protein</fullName>
    </submittedName>
</protein>
<gene>
    <name evidence="2" type="ORF">LVIROSA_LOCUS26664</name>
</gene>
<evidence type="ECO:0000313" key="3">
    <source>
        <dbReference type="Proteomes" id="UP001157418"/>
    </source>
</evidence>
<dbReference type="EMBL" id="CAKMRJ010005412">
    <property type="protein sequence ID" value="CAH1440536.1"/>
    <property type="molecule type" value="Genomic_DNA"/>
</dbReference>
<keyword evidence="1" id="KW-0472">Membrane</keyword>
<keyword evidence="1" id="KW-0812">Transmembrane</keyword>
<dbReference type="Proteomes" id="UP001157418">
    <property type="component" value="Unassembled WGS sequence"/>
</dbReference>
<name>A0AAU9NRW4_9ASTR</name>
<feature type="transmembrane region" description="Helical" evidence="1">
    <location>
        <begin position="131"/>
        <end position="152"/>
    </location>
</feature>
<accession>A0AAU9NRW4</accession>
<comment type="caution">
    <text evidence="2">The sequence shown here is derived from an EMBL/GenBank/DDBJ whole genome shotgun (WGS) entry which is preliminary data.</text>
</comment>
<evidence type="ECO:0000256" key="1">
    <source>
        <dbReference type="SAM" id="Phobius"/>
    </source>
</evidence>
<reference evidence="2 3" key="1">
    <citation type="submission" date="2022-01" db="EMBL/GenBank/DDBJ databases">
        <authorList>
            <person name="Xiong W."/>
            <person name="Schranz E."/>
        </authorList>
    </citation>
    <scope>NUCLEOTIDE SEQUENCE [LARGE SCALE GENOMIC DNA]</scope>
</reference>
<keyword evidence="3" id="KW-1185">Reference proteome</keyword>
<evidence type="ECO:0000313" key="2">
    <source>
        <dbReference type="EMBL" id="CAH1440536.1"/>
    </source>
</evidence>
<dbReference type="AlphaFoldDB" id="A0AAU9NRW4"/>
<organism evidence="2 3">
    <name type="scientific">Lactuca virosa</name>
    <dbReference type="NCBI Taxonomy" id="75947"/>
    <lineage>
        <taxon>Eukaryota</taxon>
        <taxon>Viridiplantae</taxon>
        <taxon>Streptophyta</taxon>
        <taxon>Embryophyta</taxon>
        <taxon>Tracheophyta</taxon>
        <taxon>Spermatophyta</taxon>
        <taxon>Magnoliopsida</taxon>
        <taxon>eudicotyledons</taxon>
        <taxon>Gunneridae</taxon>
        <taxon>Pentapetalae</taxon>
        <taxon>asterids</taxon>
        <taxon>campanulids</taxon>
        <taxon>Asterales</taxon>
        <taxon>Asteraceae</taxon>
        <taxon>Cichorioideae</taxon>
        <taxon>Cichorieae</taxon>
        <taxon>Lactucinae</taxon>
        <taxon>Lactuca</taxon>
    </lineage>
</organism>